<proteinExistence type="predicted"/>
<reference evidence="1" key="1">
    <citation type="journal article" date="2015" name="Proc. Natl. Acad. Sci. U.S.A.">
        <title>Networks of energetic and metabolic interactions define dynamics in microbial communities.</title>
        <authorList>
            <person name="Embree M."/>
            <person name="Liu J.K."/>
            <person name="Al-Bassam M.M."/>
            <person name="Zengler K."/>
        </authorList>
    </citation>
    <scope>NUCLEOTIDE SEQUENCE</scope>
</reference>
<protein>
    <submittedName>
        <fullName evidence="1">Uncharacterized protein</fullName>
    </submittedName>
</protein>
<gene>
    <name evidence="1" type="ORF">ASZ90_014566</name>
</gene>
<evidence type="ECO:0000313" key="1">
    <source>
        <dbReference type="EMBL" id="KUG15768.1"/>
    </source>
</evidence>
<name>A0A0W8F4D4_9ZZZZ</name>
<comment type="caution">
    <text evidence="1">The sequence shown here is derived from an EMBL/GenBank/DDBJ whole genome shotgun (WGS) entry which is preliminary data.</text>
</comment>
<organism evidence="1">
    <name type="scientific">hydrocarbon metagenome</name>
    <dbReference type="NCBI Taxonomy" id="938273"/>
    <lineage>
        <taxon>unclassified sequences</taxon>
        <taxon>metagenomes</taxon>
        <taxon>ecological metagenomes</taxon>
    </lineage>
</organism>
<dbReference type="EMBL" id="LNQE01001533">
    <property type="protein sequence ID" value="KUG15768.1"/>
    <property type="molecule type" value="Genomic_DNA"/>
</dbReference>
<accession>A0A0W8F4D4</accession>
<sequence length="63" mass="6513">MGGSEGTRYGSPVIPPQTCARVIGGFRCPGAAGLPGFTWANKGHPDEQDLADVRAFAKRLVAG</sequence>
<dbReference type="AlphaFoldDB" id="A0A0W8F4D4"/>